<feature type="chain" id="PRO_5043909361" description="Peptidase M12A domain-containing protein" evidence="3">
    <location>
        <begin position="16"/>
        <end position="84"/>
    </location>
</feature>
<dbReference type="EMBL" id="CAXIEN010000020">
    <property type="protein sequence ID" value="CAL1265953.1"/>
    <property type="molecule type" value="Genomic_DNA"/>
</dbReference>
<keyword evidence="3" id="KW-0732">Signal</keyword>
<protein>
    <recommendedName>
        <fullName evidence="4">Peptidase M12A domain-containing protein</fullName>
    </recommendedName>
</protein>
<dbReference type="InterPro" id="IPR024079">
    <property type="entry name" value="MetalloPept_cat_dom_sf"/>
</dbReference>
<feature type="domain" description="Peptidase M12A" evidence="4">
    <location>
        <begin position="43"/>
        <end position="84"/>
    </location>
</feature>
<dbReference type="PROSITE" id="PS51864">
    <property type="entry name" value="ASTACIN"/>
    <property type="match status" value="1"/>
</dbReference>
<comment type="cofactor">
    <cofactor evidence="1">
        <name>Zn(2+)</name>
        <dbReference type="ChEBI" id="CHEBI:29105"/>
    </cofactor>
</comment>
<accession>A0AAV1Z332</accession>
<feature type="signal peptide" evidence="3">
    <location>
        <begin position="1"/>
        <end position="15"/>
    </location>
</feature>
<organism evidence="5 6">
    <name type="scientific">Larinioides sclopetarius</name>
    <dbReference type="NCBI Taxonomy" id="280406"/>
    <lineage>
        <taxon>Eukaryota</taxon>
        <taxon>Metazoa</taxon>
        <taxon>Ecdysozoa</taxon>
        <taxon>Arthropoda</taxon>
        <taxon>Chelicerata</taxon>
        <taxon>Arachnida</taxon>
        <taxon>Araneae</taxon>
        <taxon>Araneomorphae</taxon>
        <taxon>Entelegynae</taxon>
        <taxon>Araneoidea</taxon>
        <taxon>Araneidae</taxon>
        <taxon>Larinioides</taxon>
    </lineage>
</organism>
<dbReference type="Gene3D" id="3.40.390.10">
    <property type="entry name" value="Collagenase (Catalytic Domain)"/>
    <property type="match status" value="1"/>
</dbReference>
<keyword evidence="6" id="KW-1185">Reference proteome</keyword>
<dbReference type="GO" id="GO:0004222">
    <property type="term" value="F:metalloendopeptidase activity"/>
    <property type="evidence" value="ECO:0007669"/>
    <property type="project" value="InterPro"/>
</dbReference>
<evidence type="ECO:0000256" key="1">
    <source>
        <dbReference type="ARBA" id="ARBA00001947"/>
    </source>
</evidence>
<proteinExistence type="predicted"/>
<dbReference type="Proteomes" id="UP001497382">
    <property type="component" value="Unassembled WGS sequence"/>
</dbReference>
<gene>
    <name evidence="5" type="ORF">LARSCL_LOCUS2839</name>
</gene>
<comment type="caution">
    <text evidence="2">Lacks conserved residue(s) required for the propagation of feature annotation.</text>
</comment>
<evidence type="ECO:0000313" key="5">
    <source>
        <dbReference type="EMBL" id="CAL1265953.1"/>
    </source>
</evidence>
<sequence length="84" mass="9159">MKLLVLLGVLAAASADSASLYDPMINEGLFEGDILLDPNADRNAIPRDSQRWPGGVVPYFISPELGKTYTFPKVICLYLGKAFL</sequence>
<name>A0AAV1Z332_9ARAC</name>
<dbReference type="AlphaFoldDB" id="A0AAV1Z332"/>
<reference evidence="5 6" key="1">
    <citation type="submission" date="2024-04" db="EMBL/GenBank/DDBJ databases">
        <authorList>
            <person name="Rising A."/>
            <person name="Reimegard J."/>
            <person name="Sonavane S."/>
            <person name="Akerstrom W."/>
            <person name="Nylinder S."/>
            <person name="Hedman E."/>
            <person name="Kallberg Y."/>
        </authorList>
    </citation>
    <scope>NUCLEOTIDE SEQUENCE [LARGE SCALE GENOMIC DNA]</scope>
</reference>
<evidence type="ECO:0000256" key="3">
    <source>
        <dbReference type="SAM" id="SignalP"/>
    </source>
</evidence>
<dbReference type="InterPro" id="IPR001506">
    <property type="entry name" value="Peptidase_M12A"/>
</dbReference>
<comment type="caution">
    <text evidence="5">The sequence shown here is derived from an EMBL/GenBank/DDBJ whole genome shotgun (WGS) entry which is preliminary data.</text>
</comment>
<evidence type="ECO:0000256" key="2">
    <source>
        <dbReference type="PROSITE-ProRule" id="PRU01211"/>
    </source>
</evidence>
<evidence type="ECO:0000259" key="4">
    <source>
        <dbReference type="PROSITE" id="PS51864"/>
    </source>
</evidence>
<evidence type="ECO:0000313" key="6">
    <source>
        <dbReference type="Proteomes" id="UP001497382"/>
    </source>
</evidence>
<dbReference type="GO" id="GO:0006508">
    <property type="term" value="P:proteolysis"/>
    <property type="evidence" value="ECO:0007669"/>
    <property type="project" value="InterPro"/>
</dbReference>